<sequence length="151" mass="16873">MSSHQYSSNDGKKLMSHVKRAHRVGSLCVTSRKGQEQRRLVGFTVVKKPSAVTNTGKEDTHKNYVHTSSETKVIKMEMRAEAVVMATEQPWRCYEAEVGLGVPYPCPSCCKCPPQGTSWRLRDDEWLSAAEFEELLDARKIEDDLGAADGV</sequence>
<name>G4ZES7_PHYSP</name>
<proteinExistence type="predicted"/>
<organism evidence="1 2">
    <name type="scientific">Phytophthora sojae (strain P6497)</name>
    <name type="common">Soybean stem and root rot agent</name>
    <name type="synonym">Phytophthora megasperma f. sp. glycines</name>
    <dbReference type="NCBI Taxonomy" id="1094619"/>
    <lineage>
        <taxon>Eukaryota</taxon>
        <taxon>Sar</taxon>
        <taxon>Stramenopiles</taxon>
        <taxon>Oomycota</taxon>
        <taxon>Peronosporomycetes</taxon>
        <taxon>Peronosporales</taxon>
        <taxon>Peronosporaceae</taxon>
        <taxon>Phytophthora</taxon>
    </lineage>
</organism>
<gene>
    <name evidence="1" type="ORF">PHYSODRAFT_259003</name>
</gene>
<dbReference type="EMBL" id="JH159154">
    <property type="protein sequence ID" value="EGZ16991.1"/>
    <property type="molecule type" value="Genomic_DNA"/>
</dbReference>
<protein>
    <submittedName>
        <fullName evidence="1">Uncharacterized protein</fullName>
    </submittedName>
</protein>
<evidence type="ECO:0000313" key="1">
    <source>
        <dbReference type="EMBL" id="EGZ16991.1"/>
    </source>
</evidence>
<reference evidence="1 2" key="1">
    <citation type="journal article" date="2006" name="Science">
        <title>Phytophthora genome sequences uncover evolutionary origins and mechanisms of pathogenesis.</title>
        <authorList>
            <person name="Tyler B.M."/>
            <person name="Tripathy S."/>
            <person name="Zhang X."/>
            <person name="Dehal P."/>
            <person name="Jiang R.H."/>
            <person name="Aerts A."/>
            <person name="Arredondo F.D."/>
            <person name="Baxter L."/>
            <person name="Bensasson D."/>
            <person name="Beynon J.L."/>
            <person name="Chapman J."/>
            <person name="Damasceno C.M."/>
            <person name="Dorrance A.E."/>
            <person name="Dou D."/>
            <person name="Dickerman A.W."/>
            <person name="Dubchak I.L."/>
            <person name="Garbelotto M."/>
            <person name="Gijzen M."/>
            <person name="Gordon S.G."/>
            <person name="Govers F."/>
            <person name="Grunwald N.J."/>
            <person name="Huang W."/>
            <person name="Ivors K.L."/>
            <person name="Jones R.W."/>
            <person name="Kamoun S."/>
            <person name="Krampis K."/>
            <person name="Lamour K.H."/>
            <person name="Lee M.K."/>
            <person name="McDonald W.H."/>
            <person name="Medina M."/>
            <person name="Meijer H.J."/>
            <person name="Nordberg E.K."/>
            <person name="Maclean D.J."/>
            <person name="Ospina-Giraldo M.D."/>
            <person name="Morris P.F."/>
            <person name="Phuntumart V."/>
            <person name="Putnam N.H."/>
            <person name="Rash S."/>
            <person name="Rose J.K."/>
            <person name="Sakihama Y."/>
            <person name="Salamov A.A."/>
            <person name="Savidor A."/>
            <person name="Scheuring C.F."/>
            <person name="Smith B.M."/>
            <person name="Sobral B.W."/>
            <person name="Terry A."/>
            <person name="Torto-Alalibo T.A."/>
            <person name="Win J."/>
            <person name="Xu Z."/>
            <person name="Zhang H."/>
            <person name="Grigoriev I.V."/>
            <person name="Rokhsar D.S."/>
            <person name="Boore J.L."/>
        </authorList>
    </citation>
    <scope>NUCLEOTIDE SEQUENCE [LARGE SCALE GENOMIC DNA]</scope>
    <source>
        <strain evidence="1 2">P6497</strain>
    </source>
</reference>
<dbReference type="InParanoid" id="G4ZES7"/>
<dbReference type="AlphaFoldDB" id="G4ZES7"/>
<accession>G4ZES7</accession>
<dbReference type="KEGG" id="psoj:PHYSODRAFT_259003"/>
<keyword evidence="2" id="KW-1185">Reference proteome</keyword>
<dbReference type="GeneID" id="20639028"/>
<evidence type="ECO:0000313" key="2">
    <source>
        <dbReference type="Proteomes" id="UP000002640"/>
    </source>
</evidence>
<dbReference type="Proteomes" id="UP000002640">
    <property type="component" value="Unassembled WGS sequence"/>
</dbReference>
<dbReference type="RefSeq" id="XP_009526049.1">
    <property type="nucleotide sequence ID" value="XM_009527754.1"/>
</dbReference>